<evidence type="ECO:0000256" key="3">
    <source>
        <dbReference type="ARBA" id="ARBA00022448"/>
    </source>
</evidence>
<evidence type="ECO:0000256" key="8">
    <source>
        <dbReference type="SAM" id="Phobius"/>
    </source>
</evidence>
<keyword evidence="5 8" id="KW-0812">Transmembrane</keyword>
<comment type="caution">
    <text evidence="9">The sequence shown here is derived from an EMBL/GenBank/DDBJ whole genome shotgun (WGS) entry which is preliminary data.</text>
</comment>
<evidence type="ECO:0000313" key="10">
    <source>
        <dbReference type="Proteomes" id="UP001148125"/>
    </source>
</evidence>
<feature type="transmembrane region" description="Helical" evidence="8">
    <location>
        <begin position="222"/>
        <end position="242"/>
    </location>
</feature>
<feature type="transmembrane region" description="Helical" evidence="8">
    <location>
        <begin position="305"/>
        <end position="322"/>
    </location>
</feature>
<comment type="similarity">
    <text evidence="2">Belongs to the amino acid-polyamine-organocation (APC) superfamily. Spore germination protein (SGP) (TC 2.A.3.9) family.</text>
</comment>
<evidence type="ECO:0000256" key="7">
    <source>
        <dbReference type="ARBA" id="ARBA00023136"/>
    </source>
</evidence>
<feature type="transmembrane region" description="Helical" evidence="8">
    <location>
        <begin position="334"/>
        <end position="353"/>
    </location>
</feature>
<dbReference type="Gene3D" id="1.20.1740.10">
    <property type="entry name" value="Amino acid/polyamine transporter I"/>
    <property type="match status" value="1"/>
</dbReference>
<evidence type="ECO:0000256" key="6">
    <source>
        <dbReference type="ARBA" id="ARBA00022989"/>
    </source>
</evidence>
<dbReference type="NCBIfam" id="TIGR00912">
    <property type="entry name" value="2A0309"/>
    <property type="match status" value="1"/>
</dbReference>
<gene>
    <name evidence="9" type="ORF">N7Z68_01130</name>
</gene>
<dbReference type="EMBL" id="JAOTPO010000001">
    <property type="protein sequence ID" value="MDE5411985.1"/>
    <property type="molecule type" value="Genomic_DNA"/>
</dbReference>
<feature type="transmembrane region" description="Helical" evidence="8">
    <location>
        <begin position="12"/>
        <end position="33"/>
    </location>
</feature>
<organism evidence="9 10">
    <name type="scientific">Alkalihalobacterium chitinilyticum</name>
    <dbReference type="NCBI Taxonomy" id="2980103"/>
    <lineage>
        <taxon>Bacteria</taxon>
        <taxon>Bacillati</taxon>
        <taxon>Bacillota</taxon>
        <taxon>Bacilli</taxon>
        <taxon>Bacillales</taxon>
        <taxon>Bacillaceae</taxon>
        <taxon>Alkalihalobacterium</taxon>
    </lineage>
</organism>
<dbReference type="RefSeq" id="WP_275116613.1">
    <property type="nucleotide sequence ID" value="NZ_JAOTPO010000001.1"/>
</dbReference>
<keyword evidence="3" id="KW-0813">Transport</keyword>
<reference evidence="9" key="1">
    <citation type="submission" date="2024-05" db="EMBL/GenBank/DDBJ databases">
        <title>Alkalihalobacillus sp. strain MEB203 novel alkaliphilic bacterium from Lonar Lake, India.</title>
        <authorList>
            <person name="Joshi A."/>
            <person name="Thite S."/>
            <person name="Mengade P."/>
        </authorList>
    </citation>
    <scope>NUCLEOTIDE SEQUENCE</scope>
    <source>
        <strain evidence="9">MEB 203</strain>
    </source>
</reference>
<dbReference type="PANTHER" id="PTHR34975:SF2">
    <property type="entry name" value="SPORE GERMINATION PROTEIN A2"/>
    <property type="match status" value="1"/>
</dbReference>
<evidence type="ECO:0000256" key="2">
    <source>
        <dbReference type="ARBA" id="ARBA00007998"/>
    </source>
</evidence>
<feature type="transmembrane region" description="Helical" evidence="8">
    <location>
        <begin position="145"/>
        <end position="173"/>
    </location>
</feature>
<feature type="transmembrane region" description="Helical" evidence="8">
    <location>
        <begin position="45"/>
        <end position="64"/>
    </location>
</feature>
<feature type="transmembrane region" description="Helical" evidence="8">
    <location>
        <begin position="193"/>
        <end position="210"/>
    </location>
</feature>
<dbReference type="InterPro" id="IPR004761">
    <property type="entry name" value="Spore_GerAB"/>
</dbReference>
<sequence>MNPTKVRENVQVSSYLVFFIIHAMQVGVGILGYQRIVVKTAGFDGWIAVIIAGIIVHLLIWMIYKILNNSGGDIVYVHQQLFGKWFGGLLSFLLISYFFGLALVVLRTFIEVVQVWMFAEIPTWFFSTIAVLLLWYLISGGFRAVIGMAVISVFIPIPLFLLLILPLEFANIINLLPIWRHSVGEMLMGAKDTTLSFLGFELLLMYYPFLKHSKDSQRWAQLGALYTTFIYTILMVISLVFYSEEQLNRTIWATLTLYKIVELPFIERFEYISISLWMIIVAPNIALAVWAATRGCKRLFNIQHKKLLLPVLLLLVVMTALVEGRESVNMLNEYFSLIGFGVVFFYIPILFIIQQLVMKVRKGQNESM</sequence>
<accession>A0ABT5V957</accession>
<keyword evidence="6 8" id="KW-1133">Transmembrane helix</keyword>
<evidence type="ECO:0000256" key="1">
    <source>
        <dbReference type="ARBA" id="ARBA00004141"/>
    </source>
</evidence>
<feature type="transmembrane region" description="Helical" evidence="8">
    <location>
        <begin position="85"/>
        <end position="110"/>
    </location>
</feature>
<keyword evidence="10" id="KW-1185">Reference proteome</keyword>
<evidence type="ECO:0000256" key="5">
    <source>
        <dbReference type="ARBA" id="ARBA00022692"/>
    </source>
</evidence>
<keyword evidence="7 8" id="KW-0472">Membrane</keyword>
<dbReference type="Pfam" id="PF03845">
    <property type="entry name" value="Spore_permease"/>
    <property type="match status" value="1"/>
</dbReference>
<protein>
    <submittedName>
        <fullName evidence="9">Spore germination protein</fullName>
    </submittedName>
</protein>
<keyword evidence="4" id="KW-0309">Germination</keyword>
<proteinExistence type="inferred from homology"/>
<name>A0ABT5V957_9BACI</name>
<feature type="transmembrane region" description="Helical" evidence="8">
    <location>
        <begin position="116"/>
        <end position="138"/>
    </location>
</feature>
<feature type="transmembrane region" description="Helical" evidence="8">
    <location>
        <begin position="271"/>
        <end position="293"/>
    </location>
</feature>
<dbReference type="Proteomes" id="UP001148125">
    <property type="component" value="Unassembled WGS sequence"/>
</dbReference>
<dbReference type="PANTHER" id="PTHR34975">
    <property type="entry name" value="SPORE GERMINATION PROTEIN A2"/>
    <property type="match status" value="1"/>
</dbReference>
<evidence type="ECO:0000256" key="4">
    <source>
        <dbReference type="ARBA" id="ARBA00022544"/>
    </source>
</evidence>
<evidence type="ECO:0000313" key="9">
    <source>
        <dbReference type="EMBL" id="MDE5411985.1"/>
    </source>
</evidence>
<comment type="subcellular location">
    <subcellularLocation>
        <location evidence="1">Membrane</location>
        <topology evidence="1">Multi-pass membrane protein</topology>
    </subcellularLocation>
</comment>